<proteinExistence type="inferred from homology"/>
<dbReference type="SUPFAM" id="SSF109854">
    <property type="entry name" value="DinB/YfiT-like putative metalloenzymes"/>
    <property type="match status" value="1"/>
</dbReference>
<dbReference type="Gene3D" id="1.20.120.450">
    <property type="entry name" value="dinb family like domain"/>
    <property type="match status" value="1"/>
</dbReference>
<accession>A0ABZ0TF16</accession>
<evidence type="ECO:0000256" key="1">
    <source>
        <dbReference type="ARBA" id="ARBA00008635"/>
    </source>
</evidence>
<evidence type="ECO:0000313" key="3">
    <source>
        <dbReference type="EMBL" id="WPU91146.1"/>
    </source>
</evidence>
<gene>
    <name evidence="3" type="ORF">SNE25_17650</name>
</gene>
<dbReference type="InterPro" id="IPR034660">
    <property type="entry name" value="DinB/YfiT-like"/>
</dbReference>
<dbReference type="InterPro" id="IPR007837">
    <property type="entry name" value="DinB"/>
</dbReference>
<dbReference type="Proteomes" id="UP001324380">
    <property type="component" value="Chromosome"/>
</dbReference>
<evidence type="ECO:0000313" key="4">
    <source>
        <dbReference type="Proteomes" id="UP001324380"/>
    </source>
</evidence>
<comment type="similarity">
    <text evidence="1">Belongs to the DinB family.</text>
</comment>
<dbReference type="RefSeq" id="WP_321560314.1">
    <property type="nucleotide sequence ID" value="NZ_CP139558.1"/>
</dbReference>
<evidence type="ECO:0000256" key="2">
    <source>
        <dbReference type="ARBA" id="ARBA00022723"/>
    </source>
</evidence>
<sequence length="156" mass="18139">MKTHFIKMFNYDRFANELILQAIFKASEPQKPVQLLSHLLTTELVWLRRCKGLPSGMNNAWPEFTAAHCSELINEYHEAWINYLKELTESDFSRIINYQNFKGDHFQDQLSDVFAHVINHGTHTRAQAGQQLKFAGAQSLPITDYSHYLRVLKSNI</sequence>
<keyword evidence="4" id="KW-1185">Reference proteome</keyword>
<dbReference type="Pfam" id="PF05163">
    <property type="entry name" value="DinB"/>
    <property type="match status" value="1"/>
</dbReference>
<dbReference type="EMBL" id="CP139558">
    <property type="protein sequence ID" value="WPU91146.1"/>
    <property type="molecule type" value="Genomic_DNA"/>
</dbReference>
<protein>
    <submittedName>
        <fullName evidence="3">DinB family protein</fullName>
    </submittedName>
</protein>
<reference evidence="3 4" key="1">
    <citation type="submission" date="2023-11" db="EMBL/GenBank/DDBJ databases">
        <title>Analysis of the Genomes of Mucilaginibacter gossypii cycad 4 and M. sabulilitoris SNA2: microbes with the potential for plant growth promotion.</title>
        <authorList>
            <person name="Hirsch A.M."/>
            <person name="Humm E."/>
            <person name="Rubbi M."/>
            <person name="Del Vecchio G."/>
            <person name="Ha S.M."/>
            <person name="Pellegrini M."/>
            <person name="Gunsalus R.P."/>
        </authorList>
    </citation>
    <scope>NUCLEOTIDE SEQUENCE [LARGE SCALE GENOMIC DNA]</scope>
    <source>
        <strain evidence="3 4">SNA2</strain>
    </source>
</reference>
<organism evidence="3 4">
    <name type="scientific">Mucilaginibacter sabulilitoris</name>
    <dbReference type="NCBI Taxonomy" id="1173583"/>
    <lineage>
        <taxon>Bacteria</taxon>
        <taxon>Pseudomonadati</taxon>
        <taxon>Bacteroidota</taxon>
        <taxon>Sphingobacteriia</taxon>
        <taxon>Sphingobacteriales</taxon>
        <taxon>Sphingobacteriaceae</taxon>
        <taxon>Mucilaginibacter</taxon>
    </lineage>
</organism>
<name>A0ABZ0TF16_9SPHI</name>
<keyword evidence="2" id="KW-0479">Metal-binding</keyword>